<keyword evidence="2" id="KW-1185">Reference proteome</keyword>
<proteinExistence type="predicted"/>
<dbReference type="EMBL" id="BPLR01009903">
    <property type="protein sequence ID" value="GIY35370.1"/>
    <property type="molecule type" value="Genomic_DNA"/>
</dbReference>
<gene>
    <name evidence="1" type="primary">AVEN_60099_2</name>
    <name evidence="1" type="ORF">CEXT_231941</name>
</gene>
<dbReference type="Proteomes" id="UP001054945">
    <property type="component" value="Unassembled WGS sequence"/>
</dbReference>
<organism evidence="1 2">
    <name type="scientific">Caerostris extrusa</name>
    <name type="common">Bark spider</name>
    <name type="synonym">Caerostris bankana</name>
    <dbReference type="NCBI Taxonomy" id="172846"/>
    <lineage>
        <taxon>Eukaryota</taxon>
        <taxon>Metazoa</taxon>
        <taxon>Ecdysozoa</taxon>
        <taxon>Arthropoda</taxon>
        <taxon>Chelicerata</taxon>
        <taxon>Arachnida</taxon>
        <taxon>Araneae</taxon>
        <taxon>Araneomorphae</taxon>
        <taxon>Entelegynae</taxon>
        <taxon>Araneoidea</taxon>
        <taxon>Araneidae</taxon>
        <taxon>Caerostris</taxon>
    </lineage>
</organism>
<dbReference type="AlphaFoldDB" id="A0AAV4SMP8"/>
<name>A0AAV4SMP8_CAEEX</name>
<evidence type="ECO:0000313" key="1">
    <source>
        <dbReference type="EMBL" id="GIY35370.1"/>
    </source>
</evidence>
<reference evidence="1 2" key="1">
    <citation type="submission" date="2021-06" db="EMBL/GenBank/DDBJ databases">
        <title>Caerostris extrusa draft genome.</title>
        <authorList>
            <person name="Kono N."/>
            <person name="Arakawa K."/>
        </authorList>
    </citation>
    <scope>NUCLEOTIDE SEQUENCE [LARGE SCALE GENOMIC DNA]</scope>
</reference>
<accession>A0AAV4SMP8</accession>
<evidence type="ECO:0000313" key="2">
    <source>
        <dbReference type="Proteomes" id="UP001054945"/>
    </source>
</evidence>
<comment type="caution">
    <text evidence="1">The sequence shown here is derived from an EMBL/GenBank/DDBJ whole genome shotgun (WGS) entry which is preliminary data.</text>
</comment>
<sequence>MTGVPKHLRGCSTLCPLRTDSVVDVLSHFTWKPGRLSSHNHERLLPEELAFRNGFHDLGQLLQYYRKQSTVFHPYKAAIEQKEENQSSVISTDIKRSPREIENDIHELVKRKLSNLESDDCDLVSMKELNATKNGNLFPRFDCKAQRYSHVQQFESFSFIT</sequence>
<protein>
    <submittedName>
        <fullName evidence="1">Uncharacterized protein</fullName>
    </submittedName>
</protein>